<protein>
    <submittedName>
        <fullName evidence="12">Insulinase family protein</fullName>
    </submittedName>
</protein>
<name>A0ABY7WL40_9SPHI</name>
<evidence type="ECO:0000256" key="2">
    <source>
        <dbReference type="ARBA" id="ARBA00007261"/>
    </source>
</evidence>
<dbReference type="InterPro" id="IPR001431">
    <property type="entry name" value="Pept_M16_Zn_BS"/>
</dbReference>
<sequence length="928" mass="104878">MQFKNLFIGAFVGLFIINSVCAQDLSLDTAVRMGELPNGFRYFIKANTYPKNRAVLYLANKVGSILEEEKERGLAHFLEHMNFKGTTHFPKNELINYLEGAGVKFGADLNAYTSFDETVYQLPIPTDQPDLWKNGLQIMRDWASEAILDEQEFEKERGVILEEKRLQQNASGRMREKYLPALYNFSRYGERAPIGLEEVIAKADITRIRDFYKRWYRPDLQALIVVGDIDVAQVEQQIKALFGDLKMPAKAPDRPQYSIDLIDSLRYVQVKDKEFSSYQLEFFYKRKAAPVKDVAGFKGQLVRQLSNSLLASRFQEIARAGEPPYRGMSVSAGDFIDDITTLNVRVALRPDKLDAGFKAAWTELLRIQRHGFTADEFQDVKERLRTQLSLQLSEKDKIPSINFVEDYLQYFLQGTAFQAVEQEIALTTQLLDQITTQDIRQYLNDFLAAKDVVALVLGADDGIVLPSKQDLLNWQAEAAAMEIRPYVQQRDSLALFREKPIAGTVKKVQQHAAIGFTQWTLRNGVNIYAKATDFKNNEILFTGFSRGGASLYADADYYSAVNASTFVLNSGVGQLNANQLAQFLNAKAVQVRPYIADREEGISGASSAAALETALGLTHQYMASARLDTARFHIIMDRSKEAMRNRDADPKQVFADTVGNVLGGYHFRRQPTSVQTLGQIQADRVSHIFQERFANAGDFNFVFVGNFNLDSLKALTELYLGSLPATATREEAIDLNIRVPEGKIRKDLTLGAGDKGTVQLVYSGKYRYSMQNNIYLDALKTAVELRLMERLRKRESGVYSPSVQLTKAKHPLGFFAVVISFDCDPKREDELITAVREELAKIVQKGIVVEELSKFVAEEKRTVELQSTSNQFWLSYLKGQLEKQEPLSAWLSYPTLLDKTRVTALNKYVKKLPLLENEIIVTLTPANK</sequence>
<comment type="cofactor">
    <cofactor evidence="1">
        <name>Zn(2+)</name>
        <dbReference type="ChEBI" id="CHEBI:29105"/>
    </cofactor>
</comment>
<keyword evidence="4" id="KW-0479">Metal-binding</keyword>
<keyword evidence="9" id="KW-0732">Signal</keyword>
<dbReference type="InterPro" id="IPR011249">
    <property type="entry name" value="Metalloenz_LuxS/M16"/>
</dbReference>
<dbReference type="EMBL" id="CP117880">
    <property type="protein sequence ID" value="WDF70312.1"/>
    <property type="molecule type" value="Genomic_DNA"/>
</dbReference>
<keyword evidence="13" id="KW-1185">Reference proteome</keyword>
<keyword evidence="7" id="KW-0482">Metalloprotease</keyword>
<proteinExistence type="inferred from homology"/>
<evidence type="ECO:0000313" key="13">
    <source>
        <dbReference type="Proteomes" id="UP001221558"/>
    </source>
</evidence>
<dbReference type="InterPro" id="IPR050626">
    <property type="entry name" value="Peptidase_M16"/>
</dbReference>
<dbReference type="PANTHER" id="PTHR43690:SF34">
    <property type="entry name" value="ZINC PROTEASE PQQL-LIKE"/>
    <property type="match status" value="1"/>
</dbReference>
<evidence type="ECO:0000259" key="10">
    <source>
        <dbReference type="Pfam" id="PF00675"/>
    </source>
</evidence>
<dbReference type="PROSITE" id="PS00143">
    <property type="entry name" value="INSULINASE"/>
    <property type="match status" value="1"/>
</dbReference>
<dbReference type="InterPro" id="IPR007863">
    <property type="entry name" value="Peptidase_M16_C"/>
</dbReference>
<evidence type="ECO:0000256" key="8">
    <source>
        <dbReference type="RuleBase" id="RU004447"/>
    </source>
</evidence>
<evidence type="ECO:0000256" key="3">
    <source>
        <dbReference type="ARBA" id="ARBA00022670"/>
    </source>
</evidence>
<dbReference type="Gene3D" id="3.30.830.10">
    <property type="entry name" value="Metalloenzyme, LuxS/M16 peptidase-like"/>
    <property type="match status" value="4"/>
</dbReference>
<dbReference type="Pfam" id="PF05193">
    <property type="entry name" value="Peptidase_M16_C"/>
    <property type="match status" value="2"/>
</dbReference>
<reference evidence="12 13" key="1">
    <citation type="submission" date="2023-02" db="EMBL/GenBank/DDBJ databases">
        <title>Genome sequence of Sphingobacterium sp. KACC 22765.</title>
        <authorList>
            <person name="Kim S."/>
            <person name="Heo J."/>
            <person name="Kwon S.-W."/>
        </authorList>
    </citation>
    <scope>NUCLEOTIDE SEQUENCE [LARGE SCALE GENOMIC DNA]</scope>
    <source>
        <strain evidence="12 13">KACC 22765</strain>
    </source>
</reference>
<gene>
    <name evidence="12" type="ORF">PQ465_08010</name>
</gene>
<accession>A0ABY7WL40</accession>
<evidence type="ECO:0000256" key="7">
    <source>
        <dbReference type="ARBA" id="ARBA00023049"/>
    </source>
</evidence>
<keyword evidence="6" id="KW-0862">Zinc</keyword>
<dbReference type="Pfam" id="PF00675">
    <property type="entry name" value="Peptidase_M16"/>
    <property type="match status" value="1"/>
</dbReference>
<comment type="similarity">
    <text evidence="2 8">Belongs to the peptidase M16 family.</text>
</comment>
<feature type="domain" description="Peptidase M16 C-terminal" evidence="11">
    <location>
        <begin position="205"/>
        <end position="384"/>
    </location>
</feature>
<dbReference type="SUPFAM" id="SSF63411">
    <property type="entry name" value="LuxS/MPP-like metallohydrolase"/>
    <property type="match status" value="4"/>
</dbReference>
<organism evidence="12 13">
    <name type="scientific">Sphingobacterium oryzagri</name>
    <dbReference type="NCBI Taxonomy" id="3025669"/>
    <lineage>
        <taxon>Bacteria</taxon>
        <taxon>Pseudomonadati</taxon>
        <taxon>Bacteroidota</taxon>
        <taxon>Sphingobacteriia</taxon>
        <taxon>Sphingobacteriales</taxon>
        <taxon>Sphingobacteriaceae</taxon>
        <taxon>Sphingobacterium</taxon>
    </lineage>
</organism>
<feature type="chain" id="PRO_5045072243" evidence="9">
    <location>
        <begin position="23"/>
        <end position="928"/>
    </location>
</feature>
<dbReference type="RefSeq" id="WP_274269021.1">
    <property type="nucleotide sequence ID" value="NZ_CP117880.1"/>
</dbReference>
<evidence type="ECO:0000259" key="11">
    <source>
        <dbReference type="Pfam" id="PF05193"/>
    </source>
</evidence>
<evidence type="ECO:0000256" key="1">
    <source>
        <dbReference type="ARBA" id="ARBA00001947"/>
    </source>
</evidence>
<evidence type="ECO:0000256" key="4">
    <source>
        <dbReference type="ARBA" id="ARBA00022723"/>
    </source>
</evidence>
<keyword evidence="5" id="KW-0378">Hydrolase</keyword>
<dbReference type="PANTHER" id="PTHR43690">
    <property type="entry name" value="NARDILYSIN"/>
    <property type="match status" value="1"/>
</dbReference>
<evidence type="ECO:0000256" key="5">
    <source>
        <dbReference type="ARBA" id="ARBA00022801"/>
    </source>
</evidence>
<dbReference type="InterPro" id="IPR011765">
    <property type="entry name" value="Pept_M16_N"/>
</dbReference>
<keyword evidence="3" id="KW-0645">Protease</keyword>
<feature type="domain" description="Peptidase M16 N-terminal" evidence="10">
    <location>
        <begin position="46"/>
        <end position="179"/>
    </location>
</feature>
<evidence type="ECO:0000313" key="12">
    <source>
        <dbReference type="EMBL" id="WDF70312.1"/>
    </source>
</evidence>
<dbReference type="Proteomes" id="UP001221558">
    <property type="component" value="Chromosome"/>
</dbReference>
<feature type="domain" description="Peptidase M16 C-terminal" evidence="11">
    <location>
        <begin position="685"/>
        <end position="854"/>
    </location>
</feature>
<feature type="signal peptide" evidence="9">
    <location>
        <begin position="1"/>
        <end position="22"/>
    </location>
</feature>
<evidence type="ECO:0000256" key="9">
    <source>
        <dbReference type="SAM" id="SignalP"/>
    </source>
</evidence>
<evidence type="ECO:0000256" key="6">
    <source>
        <dbReference type="ARBA" id="ARBA00022833"/>
    </source>
</evidence>